<keyword evidence="2" id="KW-0732">Signal</keyword>
<gene>
    <name evidence="3" type="ORF">B5807_10740</name>
</gene>
<dbReference type="EMBL" id="KZ107856">
    <property type="protein sequence ID" value="OSS44749.1"/>
    <property type="molecule type" value="Genomic_DNA"/>
</dbReference>
<feature type="compositionally biased region" description="Basic residues" evidence="1">
    <location>
        <begin position="646"/>
        <end position="655"/>
    </location>
</feature>
<proteinExistence type="predicted"/>
<evidence type="ECO:0000313" key="3">
    <source>
        <dbReference type="EMBL" id="OSS44749.1"/>
    </source>
</evidence>
<reference evidence="3 4" key="1">
    <citation type="journal article" date="2017" name="Genome Announc.">
        <title>Genome sequence of the saprophytic ascomycete Epicoccum nigrum ICMP 19927 strain isolated from New Zealand.</title>
        <authorList>
            <person name="Fokin M."/>
            <person name="Fleetwood D."/>
            <person name="Weir B.S."/>
            <person name="Villas-Boas S.G."/>
        </authorList>
    </citation>
    <scope>NUCLEOTIDE SEQUENCE [LARGE SCALE GENOMIC DNA]</scope>
    <source>
        <strain evidence="3 4">ICMP 19927</strain>
    </source>
</reference>
<dbReference type="OMA" id="IDVDPCT"/>
<evidence type="ECO:0000256" key="1">
    <source>
        <dbReference type="SAM" id="MobiDB-lite"/>
    </source>
</evidence>
<dbReference type="AlphaFoldDB" id="A0A1Y2LMB3"/>
<organism evidence="3 4">
    <name type="scientific">Epicoccum nigrum</name>
    <name type="common">Soil fungus</name>
    <name type="synonym">Epicoccum purpurascens</name>
    <dbReference type="NCBI Taxonomy" id="105696"/>
    <lineage>
        <taxon>Eukaryota</taxon>
        <taxon>Fungi</taxon>
        <taxon>Dikarya</taxon>
        <taxon>Ascomycota</taxon>
        <taxon>Pezizomycotina</taxon>
        <taxon>Dothideomycetes</taxon>
        <taxon>Pleosporomycetidae</taxon>
        <taxon>Pleosporales</taxon>
        <taxon>Pleosporineae</taxon>
        <taxon>Didymellaceae</taxon>
        <taxon>Epicoccum</taxon>
    </lineage>
</organism>
<dbReference type="Proteomes" id="UP000193240">
    <property type="component" value="Unassembled WGS sequence"/>
</dbReference>
<evidence type="ECO:0000256" key="2">
    <source>
        <dbReference type="SAM" id="SignalP"/>
    </source>
</evidence>
<name>A0A1Y2LMB3_EPING</name>
<keyword evidence="4" id="KW-1185">Reference proteome</keyword>
<accession>A0A1Y2LMB3</accession>
<feature type="region of interest" description="Disordered" evidence="1">
    <location>
        <begin position="636"/>
        <end position="655"/>
    </location>
</feature>
<dbReference type="InParanoid" id="A0A1Y2LMB3"/>
<feature type="region of interest" description="Disordered" evidence="1">
    <location>
        <begin position="385"/>
        <end position="446"/>
    </location>
</feature>
<evidence type="ECO:0008006" key="5">
    <source>
        <dbReference type="Google" id="ProtNLM"/>
    </source>
</evidence>
<sequence length="655" mass="69016">MSRLAQLTSLLSLATVGLAQIPAVNVIPFQVTGSLDSCSAGTEYNAGGIVSVNSFTITVPKNLIVSYPTTYSPFSKLCSAGAGGFETTVTGNIIKGTPIAGQISVAARFGLEGSQGYIESITDGVIQITGGPKVRINDPEGAFAPPVNKHAQFVIDTENPSVTSFSGFPMCIPYAGNANTCKDSNRPAGQSSYEAPDPLTMVPLKAGDFIEYSGLKDGDEILAHTVNCVNVHVTTKASNTVPNYIRVEEAIVGVVDPAGNLENAPTRFVGYLSSCSGALVTVSAIDVDPCTGAETLRRIGSATPKQELRCKWEMRITSITPFTRDYMVTTNTPVTETKNGIKAGQYVAPVTEWIFPEVNQPGTFPPPLIFNDVQSLHQGDVLDDQQFGQLNPYPADNPPAAKKACSPADLIKNTPTPTPSPDPQNAPDAGATPTPSAAADQPASTPQTLPIASAIQFTTAQRSGGLVSLTGFNTEQKLTYDQLNFDWKQVTPATPAIALTTPSTPSATYTASFTAPKVTVETTFNFTLTISLRSNPSAKSTIAVPVKISPTALDQVTMDTYTWESRKSGTIAVSCSSNVPNSDNKGMTLMTNFSAANPRGTNYTMGISGTKWAYTSNNFNQLTNLKCVSSLGGESAARTGAQTTSRKARRGVARA</sequence>
<evidence type="ECO:0000313" key="4">
    <source>
        <dbReference type="Proteomes" id="UP000193240"/>
    </source>
</evidence>
<feature type="signal peptide" evidence="2">
    <location>
        <begin position="1"/>
        <end position="19"/>
    </location>
</feature>
<feature type="chain" id="PRO_5010990137" description="Ubiquitin 3 binding protein But2 C-terminal domain-containing protein" evidence="2">
    <location>
        <begin position="20"/>
        <end position="655"/>
    </location>
</feature>
<protein>
    <recommendedName>
        <fullName evidence="5">Ubiquitin 3 binding protein But2 C-terminal domain-containing protein</fullName>
    </recommendedName>
</protein>